<protein>
    <recommendedName>
        <fullName evidence="6">Peptidase S8/S53 domain-containing protein</fullName>
    </recommendedName>
</protein>
<dbReference type="PROSITE" id="PS00138">
    <property type="entry name" value="SUBTILASE_SER"/>
    <property type="match status" value="1"/>
</dbReference>
<dbReference type="Gene3D" id="2.60.40.10">
    <property type="entry name" value="Immunoglobulins"/>
    <property type="match status" value="1"/>
</dbReference>
<evidence type="ECO:0000256" key="5">
    <source>
        <dbReference type="SAM" id="MobiDB-lite"/>
    </source>
</evidence>
<accession>A0A3B0Z020</accession>
<comment type="similarity">
    <text evidence="1">Belongs to the peptidase S8 family.</text>
</comment>
<evidence type="ECO:0000256" key="3">
    <source>
        <dbReference type="ARBA" id="ARBA00022801"/>
    </source>
</evidence>
<dbReference type="InterPro" id="IPR023828">
    <property type="entry name" value="Peptidase_S8_Ser-AS"/>
</dbReference>
<dbReference type="InterPro" id="IPR036852">
    <property type="entry name" value="Peptidase_S8/S53_dom_sf"/>
</dbReference>
<dbReference type="PANTHER" id="PTHR43806">
    <property type="entry name" value="PEPTIDASE S8"/>
    <property type="match status" value="1"/>
</dbReference>
<dbReference type="PRINTS" id="PR00723">
    <property type="entry name" value="SUBTILISIN"/>
</dbReference>
<evidence type="ECO:0000256" key="4">
    <source>
        <dbReference type="ARBA" id="ARBA00022825"/>
    </source>
</evidence>
<dbReference type="InterPro" id="IPR015500">
    <property type="entry name" value="Peptidase_S8_subtilisin-rel"/>
</dbReference>
<dbReference type="GO" id="GO:0006508">
    <property type="term" value="P:proteolysis"/>
    <property type="evidence" value="ECO:0007669"/>
    <property type="project" value="UniProtKB-KW"/>
</dbReference>
<keyword evidence="2" id="KW-0645">Protease</keyword>
<evidence type="ECO:0000256" key="2">
    <source>
        <dbReference type="ARBA" id="ARBA00022670"/>
    </source>
</evidence>
<feature type="compositionally biased region" description="Polar residues" evidence="5">
    <location>
        <begin position="148"/>
        <end position="158"/>
    </location>
</feature>
<dbReference type="AlphaFoldDB" id="A0A3B0Z020"/>
<dbReference type="InterPro" id="IPR000209">
    <property type="entry name" value="Peptidase_S8/S53_dom"/>
</dbReference>
<dbReference type="CDD" id="cd00102">
    <property type="entry name" value="IPT"/>
    <property type="match status" value="1"/>
</dbReference>
<dbReference type="PANTHER" id="PTHR43806:SF11">
    <property type="entry name" value="CEREVISIN-RELATED"/>
    <property type="match status" value="1"/>
</dbReference>
<dbReference type="GO" id="GO:0004252">
    <property type="term" value="F:serine-type endopeptidase activity"/>
    <property type="evidence" value="ECO:0007669"/>
    <property type="project" value="InterPro"/>
</dbReference>
<dbReference type="SUPFAM" id="SSF81296">
    <property type="entry name" value="E set domains"/>
    <property type="match status" value="1"/>
</dbReference>
<proteinExistence type="inferred from homology"/>
<dbReference type="PROSITE" id="PS51892">
    <property type="entry name" value="SUBTILASE"/>
    <property type="match status" value="1"/>
</dbReference>
<dbReference type="CDD" id="cd05561">
    <property type="entry name" value="Peptidases_S8_4"/>
    <property type="match status" value="1"/>
</dbReference>
<keyword evidence="3" id="KW-0378">Hydrolase</keyword>
<feature type="domain" description="Peptidase S8/S53" evidence="6">
    <location>
        <begin position="315"/>
        <end position="555"/>
    </location>
</feature>
<dbReference type="Gene3D" id="3.40.50.200">
    <property type="entry name" value="Peptidase S8/S53 domain"/>
    <property type="match status" value="1"/>
</dbReference>
<name>A0A3B0Z020_9ZZZZ</name>
<organism evidence="7">
    <name type="scientific">hydrothermal vent metagenome</name>
    <dbReference type="NCBI Taxonomy" id="652676"/>
    <lineage>
        <taxon>unclassified sequences</taxon>
        <taxon>metagenomes</taxon>
        <taxon>ecological metagenomes</taxon>
    </lineage>
</organism>
<sequence>MKPTLKLNKPLSHLLAIILVLFSVQLAAAPYITKIKTPSCVTPGKSSIGITGRNFGTAFKKKVVVYSGRTLIGMEVTRWSNRLITAFVPQNNLFKPGKVFYLRIQYKTNTGQMRNSNGRRAFSICPQLIINSTNRRTTIPLRTRKGSSGKTPSPTGDSGETDSTEYTDIDTQNTDPNNPDAIINSTGSGINSATVRQRTAPPPTTQKVKRQQKYIPRQVMLTSKNMQQANKLYSVVLQQGYKVISRRHYKGLGLVLTILRTPDGVSADQAITSLRAQYKQSAIDRNTVYTLHAGKPESLKYMQRINWSTPTATCGKGLKVGLLDSAVDTKHKAFRSRNIIQKTFIVAGTSPASRLHGTAIASQWLGNSKSGIAGVIPGATLYSGAVFYKKNKQQLTNSNLVISGLDWLIVNRVDVINLSFGGQRNDVIEKSIKKALSKGISVVASAGNGGPKGKAVYPAAQKGVVAVTALTVSNKIYAYATHGHYIDLAAPGVNILVAKPGNRIKYVSGTSFSAPYVSAALLVLKRKKNLRSHHSRLRWLKQKARSLGTAKTFGKGLLQVPGACRG</sequence>
<dbReference type="InterPro" id="IPR050131">
    <property type="entry name" value="Peptidase_S8_subtilisin-like"/>
</dbReference>
<feature type="compositionally biased region" description="Acidic residues" evidence="5">
    <location>
        <begin position="159"/>
        <end position="168"/>
    </location>
</feature>
<dbReference type="InterPro" id="IPR013783">
    <property type="entry name" value="Ig-like_fold"/>
</dbReference>
<evidence type="ECO:0000313" key="7">
    <source>
        <dbReference type="EMBL" id="VAW79799.1"/>
    </source>
</evidence>
<dbReference type="InterPro" id="IPR014756">
    <property type="entry name" value="Ig_E-set"/>
</dbReference>
<evidence type="ECO:0000256" key="1">
    <source>
        <dbReference type="ARBA" id="ARBA00011073"/>
    </source>
</evidence>
<evidence type="ECO:0000259" key="6">
    <source>
        <dbReference type="Pfam" id="PF00082"/>
    </source>
</evidence>
<keyword evidence="4" id="KW-0720">Serine protease</keyword>
<reference evidence="7" key="1">
    <citation type="submission" date="2018-06" db="EMBL/GenBank/DDBJ databases">
        <authorList>
            <person name="Zhirakovskaya E."/>
        </authorList>
    </citation>
    <scope>NUCLEOTIDE SEQUENCE</scope>
</reference>
<feature type="compositionally biased region" description="Polar residues" evidence="5">
    <location>
        <begin position="169"/>
        <end position="180"/>
    </location>
</feature>
<gene>
    <name evidence="7" type="ORF">MNBD_GAMMA12-58</name>
</gene>
<dbReference type="Pfam" id="PF00082">
    <property type="entry name" value="Peptidase_S8"/>
    <property type="match status" value="1"/>
</dbReference>
<feature type="region of interest" description="Disordered" evidence="5">
    <location>
        <begin position="135"/>
        <end position="180"/>
    </location>
</feature>
<dbReference type="EMBL" id="UOFL01000182">
    <property type="protein sequence ID" value="VAW79799.1"/>
    <property type="molecule type" value="Genomic_DNA"/>
</dbReference>
<dbReference type="SUPFAM" id="SSF52743">
    <property type="entry name" value="Subtilisin-like"/>
    <property type="match status" value="1"/>
</dbReference>